<evidence type="ECO:0000313" key="3">
    <source>
        <dbReference type="Proteomes" id="UP000188320"/>
    </source>
</evidence>
<dbReference type="Proteomes" id="UP000188320">
    <property type="component" value="Unassembled WGS sequence"/>
</dbReference>
<proteinExistence type="predicted"/>
<dbReference type="EMBL" id="LSSK01001267">
    <property type="protein sequence ID" value="OMH80194.1"/>
    <property type="molecule type" value="Genomic_DNA"/>
</dbReference>
<sequence length="71" mass="8159">MSHPKAKIQHQINMFSLVLLLPASYLIIHHSFSGVHIRDNHSFNFLIAPFKIYQGSRYDSKNLCSAIMSRS</sequence>
<keyword evidence="1" id="KW-1133">Transmembrane helix</keyword>
<keyword evidence="1" id="KW-0472">Membrane</keyword>
<protein>
    <submittedName>
        <fullName evidence="2">Uncharacterized protein</fullName>
    </submittedName>
</protein>
<dbReference type="AlphaFoldDB" id="A0A1R1PGU0"/>
<name>A0A1R1PGU0_ZANCU</name>
<comment type="caution">
    <text evidence="2">The sequence shown here is derived from an EMBL/GenBank/DDBJ whole genome shotgun (WGS) entry which is preliminary data.</text>
</comment>
<evidence type="ECO:0000313" key="2">
    <source>
        <dbReference type="EMBL" id="OMH80194.1"/>
    </source>
</evidence>
<reference evidence="3" key="1">
    <citation type="submission" date="2017-01" db="EMBL/GenBank/DDBJ databases">
        <authorList>
            <person name="Wang Y."/>
            <person name="White M."/>
            <person name="Kvist S."/>
            <person name="Moncalvo J.-M."/>
        </authorList>
    </citation>
    <scope>NUCLEOTIDE SEQUENCE [LARGE SCALE GENOMIC DNA]</scope>
    <source>
        <strain evidence="3">COL-18-3</strain>
    </source>
</reference>
<feature type="transmembrane region" description="Helical" evidence="1">
    <location>
        <begin position="12"/>
        <end position="32"/>
    </location>
</feature>
<gene>
    <name evidence="2" type="ORF">AX774_g6373</name>
</gene>
<keyword evidence="3" id="KW-1185">Reference proteome</keyword>
<organism evidence="2 3">
    <name type="scientific">Zancudomyces culisetae</name>
    <name type="common">Gut fungus</name>
    <name type="synonym">Smittium culisetae</name>
    <dbReference type="NCBI Taxonomy" id="1213189"/>
    <lineage>
        <taxon>Eukaryota</taxon>
        <taxon>Fungi</taxon>
        <taxon>Fungi incertae sedis</taxon>
        <taxon>Zoopagomycota</taxon>
        <taxon>Kickxellomycotina</taxon>
        <taxon>Harpellomycetes</taxon>
        <taxon>Harpellales</taxon>
        <taxon>Legeriomycetaceae</taxon>
        <taxon>Zancudomyces</taxon>
    </lineage>
</organism>
<evidence type="ECO:0000256" key="1">
    <source>
        <dbReference type="SAM" id="Phobius"/>
    </source>
</evidence>
<keyword evidence="1" id="KW-0812">Transmembrane</keyword>
<accession>A0A1R1PGU0</accession>